<keyword evidence="1" id="KW-0732">Signal</keyword>
<sequence>MSTDTRISRSKKKIIAVLAGVAVAAAVSASASTLGGAGVEALGADAGTAASGVTKGVVVTWDTAFSTATNEYVVTGVTLKTKDGATETFPKGADVKLSVLGNAAGKAADPQSKLAEFSDLNLAAAKNTITWPTSIPAQDVLGVAVVVDGNAVPATVN</sequence>
<evidence type="ECO:0000313" key="3">
    <source>
        <dbReference type="Proteomes" id="UP000298358"/>
    </source>
</evidence>
<feature type="chain" id="PRO_5021504812" description="Alternate-type signal peptide domain-containing protein" evidence="1">
    <location>
        <begin position="32"/>
        <end position="157"/>
    </location>
</feature>
<proteinExistence type="predicted"/>
<feature type="signal peptide" evidence="1">
    <location>
        <begin position="1"/>
        <end position="31"/>
    </location>
</feature>
<dbReference type="AlphaFoldDB" id="A0A4Y9FTB6"/>
<evidence type="ECO:0008006" key="4">
    <source>
        <dbReference type="Google" id="ProtNLM"/>
    </source>
</evidence>
<accession>A0A4Y9FTB6</accession>
<organism evidence="2 3">
    <name type="scientific">Microbacterium paludicola</name>
    <dbReference type="NCBI Taxonomy" id="300019"/>
    <lineage>
        <taxon>Bacteria</taxon>
        <taxon>Bacillati</taxon>
        <taxon>Actinomycetota</taxon>
        <taxon>Actinomycetes</taxon>
        <taxon>Micrococcales</taxon>
        <taxon>Microbacteriaceae</taxon>
        <taxon>Microbacterium</taxon>
    </lineage>
</organism>
<comment type="caution">
    <text evidence="2">The sequence shown here is derived from an EMBL/GenBank/DDBJ whole genome shotgun (WGS) entry which is preliminary data.</text>
</comment>
<gene>
    <name evidence="2" type="ORF">E4U02_11760</name>
</gene>
<dbReference type="RefSeq" id="WP_135115030.1">
    <property type="nucleotide sequence ID" value="NZ_JADGLL010000032.1"/>
</dbReference>
<name>A0A4Y9FTB6_9MICO</name>
<reference evidence="2 3" key="1">
    <citation type="submission" date="2019-03" db="EMBL/GenBank/DDBJ databases">
        <title>Diversity of the mouse oral microbiome.</title>
        <authorList>
            <person name="Joseph S."/>
            <person name="Aduse-Opoku J."/>
            <person name="Curtis M."/>
            <person name="Wade W."/>
            <person name="Hashim A."/>
        </authorList>
    </citation>
    <scope>NUCLEOTIDE SEQUENCE [LARGE SCALE GENOMIC DNA]</scope>
    <source>
        <strain evidence="2 3">P1012</strain>
    </source>
</reference>
<keyword evidence="3" id="KW-1185">Reference proteome</keyword>
<evidence type="ECO:0000256" key="1">
    <source>
        <dbReference type="SAM" id="SignalP"/>
    </source>
</evidence>
<dbReference type="EMBL" id="SPQB01000032">
    <property type="protein sequence ID" value="TFU32224.1"/>
    <property type="molecule type" value="Genomic_DNA"/>
</dbReference>
<dbReference type="Proteomes" id="UP000298358">
    <property type="component" value="Unassembled WGS sequence"/>
</dbReference>
<evidence type="ECO:0000313" key="2">
    <source>
        <dbReference type="EMBL" id="TFU32224.1"/>
    </source>
</evidence>
<protein>
    <recommendedName>
        <fullName evidence="4">Alternate-type signal peptide domain-containing protein</fullName>
    </recommendedName>
</protein>